<dbReference type="Proteomes" id="UP000195402">
    <property type="component" value="Unassembled WGS sequence"/>
</dbReference>
<protein>
    <submittedName>
        <fullName evidence="1">Uncharacterized protein</fullName>
    </submittedName>
</protein>
<evidence type="ECO:0000313" key="2">
    <source>
        <dbReference type="Proteomes" id="UP000195402"/>
    </source>
</evidence>
<dbReference type="EMBL" id="MVGT01000347">
    <property type="protein sequence ID" value="OVA18950.1"/>
    <property type="molecule type" value="Genomic_DNA"/>
</dbReference>
<name>A0A200R8D2_MACCD</name>
<reference evidence="1 2" key="1">
    <citation type="journal article" date="2017" name="Mol. Plant">
        <title>The Genome of Medicinal Plant Macleaya cordata Provides New Insights into Benzylisoquinoline Alkaloids Metabolism.</title>
        <authorList>
            <person name="Liu X."/>
            <person name="Liu Y."/>
            <person name="Huang P."/>
            <person name="Ma Y."/>
            <person name="Qing Z."/>
            <person name="Tang Q."/>
            <person name="Cao H."/>
            <person name="Cheng P."/>
            <person name="Zheng Y."/>
            <person name="Yuan Z."/>
            <person name="Zhou Y."/>
            <person name="Liu J."/>
            <person name="Tang Z."/>
            <person name="Zhuo Y."/>
            <person name="Zhang Y."/>
            <person name="Yu L."/>
            <person name="Huang J."/>
            <person name="Yang P."/>
            <person name="Peng Q."/>
            <person name="Zhang J."/>
            <person name="Jiang W."/>
            <person name="Zhang Z."/>
            <person name="Lin K."/>
            <person name="Ro D.K."/>
            <person name="Chen X."/>
            <person name="Xiong X."/>
            <person name="Shang Y."/>
            <person name="Huang S."/>
            <person name="Zeng J."/>
        </authorList>
    </citation>
    <scope>NUCLEOTIDE SEQUENCE [LARGE SCALE GENOMIC DNA]</scope>
    <source>
        <strain evidence="2">cv. BLH2017</strain>
        <tissue evidence="1">Root</tissue>
    </source>
</reference>
<sequence length="148" mass="16253">MQAQKVAHLFKIKINLGSDASFWFDLWSPSQTEPLKVTTPTLFRISTKKVGRISDFVTTGAQCSWNFEFSRDIRNSEIPTLARLLVVIGDNPPVGTTWQTSATGHSQTKGILQLNLYTTISVVLLQPDTLQDSSGTSGYPSRSTSFAG</sequence>
<keyword evidence="2" id="KW-1185">Reference proteome</keyword>
<dbReference type="InParanoid" id="A0A200R8D2"/>
<proteinExistence type="predicted"/>
<accession>A0A200R8D2</accession>
<comment type="caution">
    <text evidence="1">The sequence shown here is derived from an EMBL/GenBank/DDBJ whole genome shotgun (WGS) entry which is preliminary data.</text>
</comment>
<dbReference type="AlphaFoldDB" id="A0A200R8D2"/>
<evidence type="ECO:0000313" key="1">
    <source>
        <dbReference type="EMBL" id="OVA18950.1"/>
    </source>
</evidence>
<gene>
    <name evidence="1" type="ORF">BVC80_1227g31</name>
</gene>
<organism evidence="1 2">
    <name type="scientific">Macleaya cordata</name>
    <name type="common">Five-seeded plume-poppy</name>
    <name type="synonym">Bocconia cordata</name>
    <dbReference type="NCBI Taxonomy" id="56857"/>
    <lineage>
        <taxon>Eukaryota</taxon>
        <taxon>Viridiplantae</taxon>
        <taxon>Streptophyta</taxon>
        <taxon>Embryophyta</taxon>
        <taxon>Tracheophyta</taxon>
        <taxon>Spermatophyta</taxon>
        <taxon>Magnoliopsida</taxon>
        <taxon>Ranunculales</taxon>
        <taxon>Papaveraceae</taxon>
        <taxon>Papaveroideae</taxon>
        <taxon>Macleaya</taxon>
    </lineage>
</organism>